<dbReference type="GO" id="GO:0005737">
    <property type="term" value="C:cytoplasm"/>
    <property type="evidence" value="ECO:0007669"/>
    <property type="project" value="UniProtKB-SubCell"/>
</dbReference>
<dbReference type="Proteomes" id="UP000537862">
    <property type="component" value="Unassembled WGS sequence"/>
</dbReference>
<accession>A0A849P3I4</accession>
<dbReference type="SUPFAM" id="SSF55469">
    <property type="entry name" value="FMN-dependent nitroreductase-like"/>
    <property type="match status" value="1"/>
</dbReference>
<dbReference type="CDD" id="cd02140">
    <property type="entry name" value="Frm2-like"/>
    <property type="match status" value="1"/>
</dbReference>
<reference evidence="5 6" key="1">
    <citation type="submission" date="2020-05" db="EMBL/GenBank/DDBJ databases">
        <authorList>
            <person name="Niu N."/>
        </authorList>
    </citation>
    <scope>NUCLEOTIDE SEQUENCE [LARGE SCALE GENOMIC DNA]</scope>
    <source>
        <strain evidence="5 6">3340-03</strain>
    </source>
</reference>
<evidence type="ECO:0000256" key="3">
    <source>
        <dbReference type="ARBA" id="ARBA00023002"/>
    </source>
</evidence>
<dbReference type="Pfam" id="PF00881">
    <property type="entry name" value="Nitroreductase"/>
    <property type="match status" value="1"/>
</dbReference>
<dbReference type="FunFam" id="3.40.109.10:FF:000001">
    <property type="entry name" value="Nitroreductase family"/>
    <property type="match status" value="1"/>
</dbReference>
<dbReference type="GO" id="GO:0034599">
    <property type="term" value="P:cellular response to oxidative stress"/>
    <property type="evidence" value="ECO:0007669"/>
    <property type="project" value="InterPro"/>
</dbReference>
<dbReference type="InterPro" id="IPR000415">
    <property type="entry name" value="Nitroreductase-like"/>
</dbReference>
<evidence type="ECO:0000256" key="2">
    <source>
        <dbReference type="ARBA" id="ARBA00022490"/>
    </source>
</evidence>
<keyword evidence="3" id="KW-0560">Oxidoreductase</keyword>
<comment type="subcellular location">
    <subcellularLocation>
        <location evidence="1">Cytoplasm</location>
    </subcellularLocation>
</comment>
<evidence type="ECO:0000313" key="6">
    <source>
        <dbReference type="Proteomes" id="UP000537862"/>
    </source>
</evidence>
<dbReference type="AlphaFoldDB" id="A0A849P3I4"/>
<organism evidence="5 6">
    <name type="scientific">Pelistega suis</name>
    <dbReference type="NCBI Taxonomy" id="1631957"/>
    <lineage>
        <taxon>Bacteria</taxon>
        <taxon>Pseudomonadati</taxon>
        <taxon>Pseudomonadota</taxon>
        <taxon>Betaproteobacteria</taxon>
        <taxon>Burkholderiales</taxon>
        <taxon>Alcaligenaceae</taxon>
        <taxon>Pelistega</taxon>
    </lineage>
</organism>
<proteinExistence type="predicted"/>
<keyword evidence="6" id="KW-1185">Reference proteome</keyword>
<name>A0A849P3I4_9BURK</name>
<dbReference type="InterPro" id="IPR029479">
    <property type="entry name" value="Nitroreductase"/>
</dbReference>
<sequence length="201" mass="22483">MSKTFYELQQQRRSIYAIGKNVTLDKSVITDVIQKAVREAPSSFNSQSSRAVILFGDAHHKVWDMALDALRPIVPAEAFAVTEKKINGSFKTGFGTVLFFEDQDVVKGLQEKFPLYADNFPIWSEQASGIAQYAVWLALTEQGIGATLQHYNPLIDSDIIKEWGIPATWKLRAQMPFGSIEAVAAEKAYMNDADRFKVFGV</sequence>
<dbReference type="PANTHER" id="PTHR43035:SF1">
    <property type="entry name" value="FATTY ACID REPRESSION MUTANT PROTEIN 2-RELATED"/>
    <property type="match status" value="1"/>
</dbReference>
<feature type="domain" description="Nitroreductase" evidence="4">
    <location>
        <begin position="11"/>
        <end position="178"/>
    </location>
</feature>
<keyword evidence="2" id="KW-0963">Cytoplasm</keyword>
<dbReference type="GO" id="GO:0016491">
    <property type="term" value="F:oxidoreductase activity"/>
    <property type="evidence" value="ECO:0007669"/>
    <property type="project" value="UniProtKB-KW"/>
</dbReference>
<evidence type="ECO:0000256" key="1">
    <source>
        <dbReference type="ARBA" id="ARBA00004496"/>
    </source>
</evidence>
<dbReference type="PANTHER" id="PTHR43035">
    <property type="entry name" value="FATTY ACID REPRESSION MUTANT PROTEIN 2-RELATED"/>
    <property type="match status" value="1"/>
</dbReference>
<dbReference type="RefSeq" id="WP_171679595.1">
    <property type="nucleotide sequence ID" value="NZ_JABGBN010000001.1"/>
</dbReference>
<dbReference type="InterPro" id="IPR033877">
    <property type="entry name" value="Frm2/Hbn1"/>
</dbReference>
<dbReference type="Gene3D" id="3.40.109.10">
    <property type="entry name" value="NADH Oxidase"/>
    <property type="match status" value="1"/>
</dbReference>
<gene>
    <name evidence="5" type="ORF">HKX39_01805</name>
</gene>
<evidence type="ECO:0000259" key="4">
    <source>
        <dbReference type="Pfam" id="PF00881"/>
    </source>
</evidence>
<comment type="caution">
    <text evidence="5">The sequence shown here is derived from an EMBL/GenBank/DDBJ whole genome shotgun (WGS) entry which is preliminary data.</text>
</comment>
<dbReference type="EMBL" id="JABGBN010000001">
    <property type="protein sequence ID" value="NOL50914.1"/>
    <property type="molecule type" value="Genomic_DNA"/>
</dbReference>
<protein>
    <submittedName>
        <fullName evidence="5">Nitroreductase family protein</fullName>
    </submittedName>
</protein>
<evidence type="ECO:0000313" key="5">
    <source>
        <dbReference type="EMBL" id="NOL50914.1"/>
    </source>
</evidence>